<evidence type="ECO:0000256" key="9">
    <source>
        <dbReference type="ARBA" id="ARBA00022968"/>
    </source>
</evidence>
<evidence type="ECO:0000256" key="2">
    <source>
        <dbReference type="ARBA" id="ARBA00022475"/>
    </source>
</evidence>
<evidence type="ECO:0000256" key="4">
    <source>
        <dbReference type="ARBA" id="ARBA00022692"/>
    </source>
</evidence>
<keyword evidence="11" id="KW-1064">Adaptive immunity</keyword>
<evidence type="ECO:0000256" key="1">
    <source>
        <dbReference type="ARBA" id="ARBA00004401"/>
    </source>
</evidence>
<dbReference type="Proteomes" id="UP000005447">
    <property type="component" value="Unassembled WGS sequence"/>
</dbReference>
<dbReference type="OrthoDB" id="6133475at2759"/>
<evidence type="ECO:0000259" key="16">
    <source>
        <dbReference type="PROSITE" id="PS50041"/>
    </source>
</evidence>
<reference evidence="17" key="3">
    <citation type="submission" date="2025-09" db="UniProtKB">
        <authorList>
            <consortium name="Ensembl"/>
        </authorList>
    </citation>
    <scope>IDENTIFICATION</scope>
    <source>
        <strain evidence="17">2N</strain>
    </source>
</reference>
<dbReference type="STRING" id="10141.ENSCPOP00000032651"/>
<sequence>MVPRGPLQGTERTLQWHPLKVWFPAVMSISVLGICFILSTLVNKNNSVYSNIGKRLSKLQSHQRFLSVACRREAEGQFAESWSCCPTPWKLFESSCYFIASTSQSWEKSRESCITLQADLAVIRTQEEQDFIIQNLNKNSAYYLGLSDPEGHRHWQWVDQTPYTNVTFSHEGEPNQPTERCVVVAFRPTTGRWGWNDIFCDVPQKSLCRMPVIHL</sequence>
<evidence type="ECO:0000256" key="12">
    <source>
        <dbReference type="ARBA" id="ARBA00023136"/>
    </source>
</evidence>
<protein>
    <recommendedName>
        <fullName evidence="16">C-type lectin domain-containing protein</fullName>
    </recommendedName>
</protein>
<keyword evidence="10 15" id="KW-1133">Transmembrane helix</keyword>
<dbReference type="InterPro" id="IPR016186">
    <property type="entry name" value="C-type_lectin-like/link_sf"/>
</dbReference>
<evidence type="ECO:0000256" key="5">
    <source>
        <dbReference type="ARBA" id="ARBA00022723"/>
    </source>
</evidence>
<keyword evidence="8" id="KW-0391">Immunity</keyword>
<dbReference type="SMART" id="SM00034">
    <property type="entry name" value="CLECT"/>
    <property type="match status" value="1"/>
</dbReference>
<evidence type="ECO:0000313" key="17">
    <source>
        <dbReference type="Ensembl" id="ENSCPOP00000032651.1"/>
    </source>
</evidence>
<gene>
    <name evidence="17" type="primary">LOC100733544</name>
</gene>
<evidence type="ECO:0000313" key="18">
    <source>
        <dbReference type="Proteomes" id="UP000005447"/>
    </source>
</evidence>
<keyword evidence="9" id="KW-0735">Signal-anchor</keyword>
<reference evidence="18" key="1">
    <citation type="journal article" date="2011" name="Nature">
        <title>A high-resolution map of human evolutionary constraint using 29 mammals.</title>
        <authorList>
            <person name="Lindblad-Toh K."/>
            <person name="Garber M."/>
            <person name="Zuk O."/>
            <person name="Lin M.F."/>
            <person name="Parker B.J."/>
            <person name="Washietl S."/>
            <person name="Kheradpour P."/>
            <person name="Ernst J."/>
            <person name="Jordan G."/>
            <person name="Mauceli E."/>
            <person name="Ward L.D."/>
            <person name="Lowe C.B."/>
            <person name="Holloway A.K."/>
            <person name="Clamp M."/>
            <person name="Gnerre S."/>
            <person name="Alfoldi J."/>
            <person name="Beal K."/>
            <person name="Chang J."/>
            <person name="Clawson H."/>
            <person name="Cuff J."/>
            <person name="Di Palma F."/>
            <person name="Fitzgerald S."/>
            <person name="Flicek P."/>
            <person name="Guttman M."/>
            <person name="Hubisz M.J."/>
            <person name="Jaffe D.B."/>
            <person name="Jungreis I."/>
            <person name="Kent W.J."/>
            <person name="Kostka D."/>
            <person name="Lara M."/>
            <person name="Martins A.L."/>
            <person name="Massingham T."/>
            <person name="Moltke I."/>
            <person name="Raney B.J."/>
            <person name="Rasmussen M.D."/>
            <person name="Robinson J."/>
            <person name="Stark A."/>
            <person name="Vilella A.J."/>
            <person name="Wen J."/>
            <person name="Xie X."/>
            <person name="Zody M.C."/>
            <person name="Baldwin J."/>
            <person name="Bloom T."/>
            <person name="Chin C.W."/>
            <person name="Heiman D."/>
            <person name="Nicol R."/>
            <person name="Nusbaum C."/>
            <person name="Young S."/>
            <person name="Wilkinson J."/>
            <person name="Worley K.C."/>
            <person name="Kovar C.L."/>
            <person name="Muzny D.M."/>
            <person name="Gibbs R.A."/>
            <person name="Cree A."/>
            <person name="Dihn H.H."/>
            <person name="Fowler G."/>
            <person name="Jhangiani S."/>
            <person name="Joshi V."/>
            <person name="Lee S."/>
            <person name="Lewis L.R."/>
            <person name="Nazareth L.V."/>
            <person name="Okwuonu G."/>
            <person name="Santibanez J."/>
            <person name="Warren W.C."/>
            <person name="Mardis E.R."/>
            <person name="Weinstock G.M."/>
            <person name="Wilson R.K."/>
            <person name="Delehaunty K."/>
            <person name="Dooling D."/>
            <person name="Fronik C."/>
            <person name="Fulton L."/>
            <person name="Fulton B."/>
            <person name="Graves T."/>
            <person name="Minx P."/>
            <person name="Sodergren E."/>
            <person name="Birney E."/>
            <person name="Margulies E.H."/>
            <person name="Herrero J."/>
            <person name="Green E.D."/>
            <person name="Haussler D."/>
            <person name="Siepel A."/>
            <person name="Goldman N."/>
            <person name="Pollard K.S."/>
            <person name="Pedersen J.S."/>
            <person name="Lander E.S."/>
            <person name="Kellis M."/>
        </authorList>
    </citation>
    <scope>NUCLEOTIDE SEQUENCE [LARGE SCALE GENOMIC DNA]</scope>
    <source>
        <strain evidence="18">2N</strain>
    </source>
</reference>
<dbReference type="EMBL" id="AAKN02030782">
    <property type="status" value="NOT_ANNOTATED_CDS"/>
    <property type="molecule type" value="Genomic_DNA"/>
</dbReference>
<dbReference type="CDD" id="cd03590">
    <property type="entry name" value="CLECT_DC-SIGN_like"/>
    <property type="match status" value="1"/>
</dbReference>
<feature type="transmembrane region" description="Helical" evidence="15">
    <location>
        <begin position="21"/>
        <end position="42"/>
    </location>
</feature>
<dbReference type="OMA" id="NICLMAR"/>
<dbReference type="PROSITE" id="PS50041">
    <property type="entry name" value="C_TYPE_LECTIN_2"/>
    <property type="match status" value="1"/>
</dbReference>
<dbReference type="KEGG" id="cpoc:100733227"/>
<keyword evidence="5" id="KW-0479">Metal-binding</keyword>
<keyword evidence="13" id="KW-1015">Disulfide bond</keyword>
<dbReference type="InterPro" id="IPR016187">
    <property type="entry name" value="CTDL_fold"/>
</dbReference>
<feature type="domain" description="C-type lectin" evidence="16">
    <location>
        <begin position="92"/>
        <end position="209"/>
    </location>
</feature>
<dbReference type="FunCoup" id="A0A286Y492">
    <property type="interactions" value="213"/>
</dbReference>
<reference evidence="17" key="2">
    <citation type="submission" date="2025-08" db="UniProtKB">
        <authorList>
            <consortium name="Ensembl"/>
        </authorList>
    </citation>
    <scope>IDENTIFICATION</scope>
    <source>
        <strain evidence="17">2N</strain>
    </source>
</reference>
<dbReference type="PROSITE" id="PS00615">
    <property type="entry name" value="C_TYPE_LECTIN_1"/>
    <property type="match status" value="1"/>
</dbReference>
<organism evidence="17 18">
    <name type="scientific">Cavia porcellus</name>
    <name type="common">Guinea pig</name>
    <dbReference type="NCBI Taxonomy" id="10141"/>
    <lineage>
        <taxon>Eukaryota</taxon>
        <taxon>Metazoa</taxon>
        <taxon>Chordata</taxon>
        <taxon>Craniata</taxon>
        <taxon>Vertebrata</taxon>
        <taxon>Euteleostomi</taxon>
        <taxon>Mammalia</taxon>
        <taxon>Eutheria</taxon>
        <taxon>Euarchontoglires</taxon>
        <taxon>Glires</taxon>
        <taxon>Rodentia</taxon>
        <taxon>Hystricomorpha</taxon>
        <taxon>Caviidae</taxon>
        <taxon>Cavia</taxon>
    </lineage>
</organism>
<dbReference type="GO" id="GO:0005886">
    <property type="term" value="C:plasma membrane"/>
    <property type="evidence" value="ECO:0007669"/>
    <property type="project" value="UniProtKB-SubCell"/>
</dbReference>
<dbReference type="Pfam" id="PF00059">
    <property type="entry name" value="Lectin_C"/>
    <property type="match status" value="1"/>
</dbReference>
<keyword evidence="2" id="KW-1003">Cell membrane</keyword>
<evidence type="ECO:0000256" key="3">
    <source>
        <dbReference type="ARBA" id="ARBA00022588"/>
    </source>
</evidence>
<proteinExistence type="predicted"/>
<keyword evidence="18" id="KW-1185">Reference proteome</keyword>
<dbReference type="InterPro" id="IPR033989">
    <property type="entry name" value="CD209-like_CTLD"/>
</dbReference>
<dbReference type="InterPro" id="IPR001304">
    <property type="entry name" value="C-type_lectin-like"/>
</dbReference>
<dbReference type="SUPFAM" id="SSF56436">
    <property type="entry name" value="C-type lectin-like"/>
    <property type="match status" value="1"/>
</dbReference>
<dbReference type="Gene3D" id="3.10.100.10">
    <property type="entry name" value="Mannose-Binding Protein A, subunit A"/>
    <property type="match status" value="1"/>
</dbReference>
<evidence type="ECO:0000256" key="11">
    <source>
        <dbReference type="ARBA" id="ARBA00023130"/>
    </source>
</evidence>
<dbReference type="AlphaFoldDB" id="A0A286Y492"/>
<keyword evidence="6" id="KW-0430">Lectin</keyword>
<keyword evidence="7" id="KW-0106">Calcium</keyword>
<evidence type="ECO:0000256" key="13">
    <source>
        <dbReference type="ARBA" id="ARBA00023157"/>
    </source>
</evidence>
<dbReference type="FunFam" id="3.10.100.10:FF:000024">
    <property type="entry name" value="C-type lectin domain family 4 member A"/>
    <property type="match status" value="1"/>
</dbReference>
<evidence type="ECO:0000256" key="15">
    <source>
        <dbReference type="SAM" id="Phobius"/>
    </source>
</evidence>
<dbReference type="PANTHER" id="PTHR46746">
    <property type="entry name" value="KILLER CELL LECTIN-LIKE RECEPTOR SUBFAMILY F MEMBER 2"/>
    <property type="match status" value="1"/>
</dbReference>
<keyword evidence="4 15" id="KW-0812">Transmembrane</keyword>
<dbReference type="GO" id="GO:0045087">
    <property type="term" value="P:innate immune response"/>
    <property type="evidence" value="ECO:0007669"/>
    <property type="project" value="UniProtKB-KW"/>
</dbReference>
<comment type="subcellular location">
    <subcellularLocation>
        <location evidence="1">Cell membrane</location>
        <topology evidence="1">Single-pass type II membrane protein</topology>
    </subcellularLocation>
</comment>
<accession>A0A286Y492</accession>
<dbReference type="eggNOG" id="KOG4297">
    <property type="taxonomic scope" value="Eukaryota"/>
</dbReference>
<dbReference type="InParanoid" id="A0A286Y492"/>
<dbReference type="InterPro" id="IPR051379">
    <property type="entry name" value="C-type_Lectin_Receptor_IMM"/>
</dbReference>
<dbReference type="PANTHER" id="PTHR46746:SF9">
    <property type="entry name" value="CD209 ANTIGEN-LIKE PROTEIN C-LIKE"/>
    <property type="match status" value="1"/>
</dbReference>
<dbReference type="GO" id="GO:0046872">
    <property type="term" value="F:metal ion binding"/>
    <property type="evidence" value="ECO:0007669"/>
    <property type="project" value="UniProtKB-KW"/>
</dbReference>
<keyword evidence="12 15" id="KW-0472">Membrane</keyword>
<keyword evidence="3" id="KW-0399">Innate immunity</keyword>
<evidence type="ECO:0000256" key="14">
    <source>
        <dbReference type="ARBA" id="ARBA00023180"/>
    </source>
</evidence>
<evidence type="ECO:0000256" key="7">
    <source>
        <dbReference type="ARBA" id="ARBA00022837"/>
    </source>
</evidence>
<name>A0A286Y492_CAVPO</name>
<dbReference type="GO" id="GO:0030246">
    <property type="term" value="F:carbohydrate binding"/>
    <property type="evidence" value="ECO:0007669"/>
    <property type="project" value="UniProtKB-KW"/>
</dbReference>
<dbReference type="GO" id="GO:0002250">
    <property type="term" value="P:adaptive immune response"/>
    <property type="evidence" value="ECO:0007669"/>
    <property type="project" value="UniProtKB-KW"/>
</dbReference>
<dbReference type="Ensembl" id="ENSCPOT00000032462.1">
    <property type="protein sequence ID" value="ENSCPOP00000032651.1"/>
    <property type="gene ID" value="ENSCPOG00000035729.1"/>
</dbReference>
<evidence type="ECO:0000256" key="6">
    <source>
        <dbReference type="ARBA" id="ARBA00022734"/>
    </source>
</evidence>
<evidence type="ECO:0000256" key="10">
    <source>
        <dbReference type="ARBA" id="ARBA00022989"/>
    </source>
</evidence>
<evidence type="ECO:0000256" key="8">
    <source>
        <dbReference type="ARBA" id="ARBA00022859"/>
    </source>
</evidence>
<dbReference type="InterPro" id="IPR018378">
    <property type="entry name" value="C-type_lectin_CS"/>
</dbReference>
<keyword evidence="14" id="KW-0325">Glycoprotein</keyword>
<dbReference type="VEuPathDB" id="HostDB:ENSCPOG00000035729"/>
<dbReference type="GeneTree" id="ENSGT00940000162867"/>